<protein>
    <submittedName>
        <fullName evidence="1">DOMON-like domain-containing protein</fullName>
    </submittedName>
</protein>
<name>A0ABT6DHU3_9BACT</name>
<evidence type="ECO:0000313" key="2">
    <source>
        <dbReference type="Proteomes" id="UP001152321"/>
    </source>
</evidence>
<gene>
    <name evidence="1" type="ORF">NWE73_06900</name>
</gene>
<keyword evidence="2" id="KW-1185">Reference proteome</keyword>
<evidence type="ECO:0000313" key="1">
    <source>
        <dbReference type="EMBL" id="MDG0816084.1"/>
    </source>
</evidence>
<accession>A0ABT6DHU3</accession>
<dbReference type="RefSeq" id="WP_277577562.1">
    <property type="nucleotide sequence ID" value="NZ_JANRMI010000002.1"/>
</dbReference>
<organism evidence="1 2">
    <name type="scientific">Bdellovibrio svalbardensis</name>
    <dbReference type="NCBI Taxonomy" id="2972972"/>
    <lineage>
        <taxon>Bacteria</taxon>
        <taxon>Pseudomonadati</taxon>
        <taxon>Bdellovibrionota</taxon>
        <taxon>Bdellovibrionia</taxon>
        <taxon>Bdellovibrionales</taxon>
        <taxon>Pseudobdellovibrionaceae</taxon>
        <taxon>Bdellovibrio</taxon>
    </lineage>
</organism>
<proteinExistence type="predicted"/>
<comment type="caution">
    <text evidence="1">The sequence shown here is derived from an EMBL/GenBank/DDBJ whole genome shotgun (WGS) entry which is preliminary data.</text>
</comment>
<reference evidence="1" key="1">
    <citation type="submission" date="2022-08" db="EMBL/GenBank/DDBJ databases">
        <title>Novel Bdellovibrio Species Isolated from Svalbard: Designation Bdellovibrio svalbardensis.</title>
        <authorList>
            <person name="Mitchell R.J."/>
            <person name="Choi S.Y."/>
        </authorList>
    </citation>
    <scope>NUCLEOTIDE SEQUENCE</scope>
    <source>
        <strain evidence="1">PAP01</strain>
    </source>
</reference>
<dbReference type="Proteomes" id="UP001152321">
    <property type="component" value="Unassembled WGS sequence"/>
</dbReference>
<sequence>MNLLKPFAENPLTRSISIETTSQKTTPTELILEFTIRGDIGQVCFAESSLVAARRDELWKHTCLECFFSTGLEESAPYFEVNCAPSGDWNAYAFSSYRQGMTPSQNLGVKLTHRESSENEAFFRISVSGDDLLHARHLGMTAVIEFTDGTRSFFALAHPGPQADFHLKKSFSISL</sequence>
<dbReference type="CDD" id="cd09627">
    <property type="entry name" value="DOMON_murB_like"/>
    <property type="match status" value="1"/>
</dbReference>
<dbReference type="EMBL" id="JANRMI010000002">
    <property type="protein sequence ID" value="MDG0816084.1"/>
    <property type="molecule type" value="Genomic_DNA"/>
</dbReference>